<evidence type="ECO:0000313" key="3">
    <source>
        <dbReference type="Proteomes" id="UP000186817"/>
    </source>
</evidence>
<sequence length="251" mass="27449">MGAGASVEEHDVLKASPNLPNRYNEQEDFKRFRGEVVTWTPGSQASLPLNAATFEADIWGVITMEASEGSAAVSSAVESPNTSLAVLLQPGFPASSDDIRRDLPGFSPRLIAGLRRRAWQAHVATTDLLVGGDDDPAARQRGPWPARNLYLVQANASQEIPNWPADMPQPIPPHRLRVRHGVANRRRLLRSRPAARLRRATNEDTDIFEDDMDDGGGIGFSDLDSDVDLVFDDEEMLVNRPAAGCRTMLGT</sequence>
<dbReference type="AlphaFoldDB" id="A0A1Q9CWB8"/>
<name>A0A1Q9CWB8_SYMMI</name>
<reference evidence="2 3" key="1">
    <citation type="submission" date="2016-02" db="EMBL/GenBank/DDBJ databases">
        <title>Genome analysis of coral dinoflagellate symbionts highlights evolutionary adaptations to a symbiotic lifestyle.</title>
        <authorList>
            <person name="Aranda M."/>
            <person name="Li Y."/>
            <person name="Liew Y.J."/>
            <person name="Baumgarten S."/>
            <person name="Simakov O."/>
            <person name="Wilson M."/>
            <person name="Piel J."/>
            <person name="Ashoor H."/>
            <person name="Bougouffa S."/>
            <person name="Bajic V.B."/>
            <person name="Ryu T."/>
            <person name="Ravasi T."/>
            <person name="Bayer T."/>
            <person name="Micklem G."/>
            <person name="Kim H."/>
            <person name="Bhak J."/>
            <person name="Lajeunesse T.C."/>
            <person name="Voolstra C.R."/>
        </authorList>
    </citation>
    <scope>NUCLEOTIDE SEQUENCE [LARGE SCALE GENOMIC DNA]</scope>
    <source>
        <strain evidence="2 3">CCMP2467</strain>
    </source>
</reference>
<evidence type="ECO:0000313" key="2">
    <source>
        <dbReference type="EMBL" id="OLP87216.1"/>
    </source>
</evidence>
<dbReference type="Proteomes" id="UP000186817">
    <property type="component" value="Unassembled WGS sequence"/>
</dbReference>
<gene>
    <name evidence="2" type="ORF">AK812_SmicGene31587</name>
</gene>
<dbReference type="OrthoDB" id="10360858at2759"/>
<evidence type="ECO:0000256" key="1">
    <source>
        <dbReference type="SAM" id="MobiDB-lite"/>
    </source>
</evidence>
<keyword evidence="3" id="KW-1185">Reference proteome</keyword>
<organism evidence="2 3">
    <name type="scientific">Symbiodinium microadriaticum</name>
    <name type="common">Dinoflagellate</name>
    <name type="synonym">Zooxanthella microadriatica</name>
    <dbReference type="NCBI Taxonomy" id="2951"/>
    <lineage>
        <taxon>Eukaryota</taxon>
        <taxon>Sar</taxon>
        <taxon>Alveolata</taxon>
        <taxon>Dinophyceae</taxon>
        <taxon>Suessiales</taxon>
        <taxon>Symbiodiniaceae</taxon>
        <taxon>Symbiodinium</taxon>
    </lineage>
</organism>
<accession>A0A1Q9CWB8</accession>
<comment type="caution">
    <text evidence="2">The sequence shown here is derived from an EMBL/GenBank/DDBJ whole genome shotgun (WGS) entry which is preliminary data.</text>
</comment>
<feature type="region of interest" description="Disordered" evidence="1">
    <location>
        <begin position="1"/>
        <end position="20"/>
    </location>
</feature>
<protein>
    <submittedName>
        <fullName evidence="2">Uncharacterized protein</fullName>
    </submittedName>
</protein>
<proteinExistence type="predicted"/>
<dbReference type="EMBL" id="LSRX01000873">
    <property type="protein sequence ID" value="OLP87216.1"/>
    <property type="molecule type" value="Genomic_DNA"/>
</dbReference>